<dbReference type="Pfam" id="PF03773">
    <property type="entry name" value="ArsP_1"/>
    <property type="match status" value="1"/>
</dbReference>
<evidence type="ECO:0000256" key="2">
    <source>
        <dbReference type="ARBA" id="ARBA00006386"/>
    </source>
</evidence>
<accession>A0A285HVD9</accession>
<feature type="transmembrane region" description="Helical" evidence="7">
    <location>
        <begin position="94"/>
        <end position="123"/>
    </location>
</feature>
<keyword evidence="5 7" id="KW-1133">Transmembrane helix</keyword>
<evidence type="ECO:0000256" key="7">
    <source>
        <dbReference type="SAM" id="Phobius"/>
    </source>
</evidence>
<comment type="subcellular location">
    <subcellularLocation>
        <location evidence="1">Cell membrane</location>
        <topology evidence="1">Multi-pass membrane protein</topology>
    </subcellularLocation>
</comment>
<protein>
    <submittedName>
        <fullName evidence="8 9">Permease</fullName>
    </submittedName>
</protein>
<dbReference type="InterPro" id="IPR005524">
    <property type="entry name" value="DUF318"/>
</dbReference>
<feature type="transmembrane region" description="Helical" evidence="7">
    <location>
        <begin position="144"/>
        <end position="162"/>
    </location>
</feature>
<feature type="transmembrane region" description="Helical" evidence="7">
    <location>
        <begin position="43"/>
        <end position="62"/>
    </location>
</feature>
<keyword evidence="6 7" id="KW-0472">Membrane</keyword>
<dbReference type="Proteomes" id="UP000231655">
    <property type="component" value="Unassembled WGS sequence"/>
</dbReference>
<keyword evidence="11" id="KW-1185">Reference proteome</keyword>
<evidence type="ECO:0000313" key="8">
    <source>
        <dbReference type="EMBL" id="PJE27447.1"/>
    </source>
</evidence>
<dbReference type="Proteomes" id="UP000231702">
    <property type="component" value="Unassembled WGS sequence"/>
</dbReference>
<dbReference type="RefSeq" id="WP_097144389.1">
    <property type="nucleotide sequence ID" value="NZ_OBEA01000001.1"/>
</dbReference>
<evidence type="ECO:0000313" key="9">
    <source>
        <dbReference type="EMBL" id="SNY39659.1"/>
    </source>
</evidence>
<evidence type="ECO:0000256" key="1">
    <source>
        <dbReference type="ARBA" id="ARBA00004651"/>
    </source>
</evidence>
<evidence type="ECO:0000256" key="3">
    <source>
        <dbReference type="ARBA" id="ARBA00022475"/>
    </source>
</evidence>
<evidence type="ECO:0000256" key="5">
    <source>
        <dbReference type="ARBA" id="ARBA00022989"/>
    </source>
</evidence>
<dbReference type="AlphaFoldDB" id="A0A285HVD9"/>
<name>A0A285HVD9_9RHOB</name>
<keyword evidence="4 7" id="KW-0812">Transmembrane</keyword>
<dbReference type="EMBL" id="OBEA01000001">
    <property type="protein sequence ID" value="SNY39659.1"/>
    <property type="molecule type" value="Genomic_DNA"/>
</dbReference>
<evidence type="ECO:0000313" key="11">
    <source>
        <dbReference type="Proteomes" id="UP000231702"/>
    </source>
</evidence>
<reference evidence="8 11" key="2">
    <citation type="journal article" date="2018" name="Int. J. Syst. Evol. Microbiol.">
        <title>Pseudooceanicola lipolyticus sp. nov., a marine alphaproteobacterium, reclassification of Oceanicola flagellatus as Pseudooceanicola flagellatus comb. nov. and emended description of the genus Pseudooceanicola.</title>
        <authorList>
            <person name="Huang M.-M."/>
            <person name="Guo L.-L."/>
            <person name="Wu Y.-H."/>
            <person name="Lai Q.-L."/>
            <person name="Shao Z.-Z."/>
            <person name="Wang C.-S."/>
            <person name="Wu M."/>
            <person name="Xu X.-W."/>
        </authorList>
    </citation>
    <scope>NUCLEOTIDE SEQUENCE [LARGE SCALE GENOMIC DNA]</scope>
    <source>
        <strain evidence="8 11">Ar-45</strain>
    </source>
</reference>
<feature type="transmembrane region" description="Helical" evidence="7">
    <location>
        <begin position="69"/>
        <end position="88"/>
    </location>
</feature>
<dbReference type="EMBL" id="PGTD01000017">
    <property type="protein sequence ID" value="PJE27447.1"/>
    <property type="molecule type" value="Genomic_DNA"/>
</dbReference>
<organism evidence="9 10">
    <name type="scientific">Pseudooceanicola antarcticus</name>
    <dbReference type="NCBI Taxonomy" id="1247613"/>
    <lineage>
        <taxon>Bacteria</taxon>
        <taxon>Pseudomonadati</taxon>
        <taxon>Pseudomonadota</taxon>
        <taxon>Alphaproteobacteria</taxon>
        <taxon>Rhodobacterales</taxon>
        <taxon>Paracoccaceae</taxon>
        <taxon>Pseudooceanicola</taxon>
    </lineage>
</organism>
<keyword evidence="3" id="KW-1003">Cell membrane</keyword>
<reference evidence="9 10" key="1">
    <citation type="submission" date="2017-09" db="EMBL/GenBank/DDBJ databases">
        <authorList>
            <person name="Ehlers B."/>
            <person name="Leendertz F.H."/>
        </authorList>
    </citation>
    <scope>NUCLEOTIDE SEQUENCE [LARGE SCALE GENOMIC DNA]</scope>
    <source>
        <strain evidence="9 10">CGMCC 1.12662</strain>
    </source>
</reference>
<evidence type="ECO:0000256" key="6">
    <source>
        <dbReference type="ARBA" id="ARBA00023136"/>
    </source>
</evidence>
<dbReference type="GO" id="GO:0005886">
    <property type="term" value="C:plasma membrane"/>
    <property type="evidence" value="ECO:0007669"/>
    <property type="project" value="UniProtKB-SubCell"/>
</dbReference>
<dbReference type="OrthoDB" id="5797386at2"/>
<evidence type="ECO:0000313" key="10">
    <source>
        <dbReference type="Proteomes" id="UP000231655"/>
    </source>
</evidence>
<comment type="similarity">
    <text evidence="2">Belongs to the UPF0718 family.</text>
</comment>
<gene>
    <name evidence="8" type="ORF">CVM39_12710</name>
    <name evidence="9" type="ORF">SAMN06297129_0619</name>
</gene>
<sequence>MNILIGTILIWAGAVWALARVNRDHRSELRTIWQISLDTFLFMLPRLLLGMLSAGFLALLLPEDYVQRFLGESSGLTGLLIASLFGALTPGGPFVAFAIGASAIKAGATLGAITAYVTAWCIYSILRIISYELPMLGAAFTRTRLLVSLPVPILLGLLAPVVM</sequence>
<evidence type="ECO:0000256" key="4">
    <source>
        <dbReference type="ARBA" id="ARBA00022692"/>
    </source>
</evidence>
<proteinExistence type="inferred from homology"/>